<sequence length="177" mass="20126">MIHNVITSIAQRLDEFIKNKLSIKADTVIVSNLVDIKGNLNQDIENKVTIFLLHIEEENITKNTSMKYSIGETPPVKVNLLVMFSAYFPNFNYVESLHYISLVIEFFQINTTFDDSNTPGLPISANKIKAELFNISIDEINKLWGNIGANYLPSVSYKFKHIIFDGETITQDIPKIV</sequence>
<keyword evidence="3" id="KW-1185">Reference proteome</keyword>
<dbReference type="Pfam" id="PF14065">
    <property type="entry name" value="Pvc16_N"/>
    <property type="match status" value="1"/>
</dbReference>
<reference evidence="3" key="1">
    <citation type="journal article" date="2019" name="Int. J. Syst. Evol. Microbiol.">
        <title>The Global Catalogue of Microorganisms (GCM) 10K type strain sequencing project: providing services to taxonomists for standard genome sequencing and annotation.</title>
        <authorList>
            <consortium name="The Broad Institute Genomics Platform"/>
            <consortium name="The Broad Institute Genome Sequencing Center for Infectious Disease"/>
            <person name="Wu L."/>
            <person name="Ma J."/>
        </authorList>
    </citation>
    <scope>NUCLEOTIDE SEQUENCE [LARGE SCALE GENOMIC DNA]</scope>
    <source>
        <strain evidence="3">CGMCC 1.12931</strain>
    </source>
</reference>
<proteinExistence type="predicted"/>
<name>A0ABQ1SKB7_9FLAO</name>
<dbReference type="Proteomes" id="UP000599179">
    <property type="component" value="Unassembled WGS sequence"/>
</dbReference>
<protein>
    <recommendedName>
        <fullName evidence="1">Pvc16 N-terminal domain-containing protein</fullName>
    </recommendedName>
</protein>
<evidence type="ECO:0000313" key="2">
    <source>
        <dbReference type="EMBL" id="GGE40967.1"/>
    </source>
</evidence>
<accession>A0ABQ1SKB7</accession>
<comment type="caution">
    <text evidence="2">The sequence shown here is derived from an EMBL/GenBank/DDBJ whole genome shotgun (WGS) entry which is preliminary data.</text>
</comment>
<evidence type="ECO:0000259" key="1">
    <source>
        <dbReference type="Pfam" id="PF14065"/>
    </source>
</evidence>
<organism evidence="2 3">
    <name type="scientific">Psychroflexus planctonicus</name>
    <dbReference type="NCBI Taxonomy" id="1526575"/>
    <lineage>
        <taxon>Bacteria</taxon>
        <taxon>Pseudomonadati</taxon>
        <taxon>Bacteroidota</taxon>
        <taxon>Flavobacteriia</taxon>
        <taxon>Flavobacteriales</taxon>
        <taxon>Flavobacteriaceae</taxon>
        <taxon>Psychroflexus</taxon>
    </lineage>
</organism>
<evidence type="ECO:0000313" key="3">
    <source>
        <dbReference type="Proteomes" id="UP000599179"/>
    </source>
</evidence>
<dbReference type="EMBL" id="BMGM01000009">
    <property type="protein sequence ID" value="GGE40967.1"/>
    <property type="molecule type" value="Genomic_DNA"/>
</dbReference>
<gene>
    <name evidence="2" type="ORF">GCM10010832_21300</name>
</gene>
<dbReference type="InterPro" id="IPR025351">
    <property type="entry name" value="Pvc16_N"/>
</dbReference>
<dbReference type="RefSeq" id="WP_188459109.1">
    <property type="nucleotide sequence ID" value="NZ_BMGM01000009.1"/>
</dbReference>
<feature type="domain" description="Pvc16 N-terminal" evidence="1">
    <location>
        <begin position="5"/>
        <end position="174"/>
    </location>
</feature>